<protein>
    <submittedName>
        <fullName evidence="1">Os01g0890250 protein</fullName>
    </submittedName>
</protein>
<reference evidence="1 2" key="2">
    <citation type="journal article" date="2013" name="Plant Cell Physiol.">
        <title>Rice Annotation Project Database (RAP-DB): an integrative and interactive database for rice genomics.</title>
        <authorList>
            <person name="Sakai H."/>
            <person name="Lee S.S."/>
            <person name="Tanaka T."/>
            <person name="Numa H."/>
            <person name="Kim J."/>
            <person name="Kawahara Y."/>
            <person name="Wakimoto H."/>
            <person name="Yang C.C."/>
            <person name="Iwamoto M."/>
            <person name="Abe T."/>
            <person name="Yamada Y."/>
            <person name="Muto A."/>
            <person name="Inokuchi H."/>
            <person name="Ikemura T."/>
            <person name="Matsumoto T."/>
            <person name="Sasaki T."/>
            <person name="Itoh T."/>
        </authorList>
    </citation>
    <scope>NUCLEOTIDE SEQUENCE [LARGE SCALE GENOMIC DNA]</scope>
    <source>
        <strain evidence="2">cv. Nipponbare</strain>
    </source>
</reference>
<dbReference type="Proteomes" id="UP000059680">
    <property type="component" value="Chromosome 1"/>
</dbReference>
<evidence type="ECO:0000313" key="1">
    <source>
        <dbReference type="EMBL" id="BAS75652.1"/>
    </source>
</evidence>
<gene>
    <name evidence="1" type="ordered locus">Os01g0890250</name>
    <name evidence="1" type="ORF">OSNPB_010890250</name>
</gene>
<proteinExistence type="predicted"/>
<dbReference type="InParanoid" id="A0A0P0VBJ6"/>
<sequence>MENIPGAGSARSFQEIIRLITPVFLFRLSLLPGSHVSVKSSKLCHNTSDVLDSCLTTRFPLSRSTATGELAIVLFTILVDHTGDSE</sequence>
<name>A0A0P0VBJ6_ORYSJ</name>
<keyword evidence="2" id="KW-1185">Reference proteome</keyword>
<evidence type="ECO:0000313" key="2">
    <source>
        <dbReference type="Proteomes" id="UP000059680"/>
    </source>
</evidence>
<reference evidence="2" key="1">
    <citation type="journal article" date="2005" name="Nature">
        <title>The map-based sequence of the rice genome.</title>
        <authorList>
            <consortium name="International rice genome sequencing project (IRGSP)"/>
            <person name="Matsumoto T."/>
            <person name="Wu J."/>
            <person name="Kanamori H."/>
            <person name="Katayose Y."/>
            <person name="Fujisawa M."/>
            <person name="Namiki N."/>
            <person name="Mizuno H."/>
            <person name="Yamamoto K."/>
            <person name="Antonio B.A."/>
            <person name="Baba T."/>
            <person name="Sakata K."/>
            <person name="Nagamura Y."/>
            <person name="Aoki H."/>
            <person name="Arikawa K."/>
            <person name="Arita K."/>
            <person name="Bito T."/>
            <person name="Chiden Y."/>
            <person name="Fujitsuka N."/>
            <person name="Fukunaka R."/>
            <person name="Hamada M."/>
            <person name="Harada C."/>
            <person name="Hayashi A."/>
            <person name="Hijishita S."/>
            <person name="Honda M."/>
            <person name="Hosokawa S."/>
            <person name="Ichikawa Y."/>
            <person name="Idonuma A."/>
            <person name="Iijima M."/>
            <person name="Ikeda M."/>
            <person name="Ikeno M."/>
            <person name="Ito K."/>
            <person name="Ito S."/>
            <person name="Ito T."/>
            <person name="Ito Y."/>
            <person name="Ito Y."/>
            <person name="Iwabuchi A."/>
            <person name="Kamiya K."/>
            <person name="Karasawa W."/>
            <person name="Kurita K."/>
            <person name="Katagiri S."/>
            <person name="Kikuta A."/>
            <person name="Kobayashi H."/>
            <person name="Kobayashi N."/>
            <person name="Machita K."/>
            <person name="Maehara T."/>
            <person name="Masukawa M."/>
            <person name="Mizubayashi T."/>
            <person name="Mukai Y."/>
            <person name="Nagasaki H."/>
            <person name="Nagata Y."/>
            <person name="Naito S."/>
            <person name="Nakashima M."/>
            <person name="Nakama Y."/>
            <person name="Nakamichi Y."/>
            <person name="Nakamura M."/>
            <person name="Meguro A."/>
            <person name="Negishi M."/>
            <person name="Ohta I."/>
            <person name="Ohta T."/>
            <person name="Okamoto M."/>
            <person name="Ono N."/>
            <person name="Saji S."/>
            <person name="Sakaguchi M."/>
            <person name="Sakai K."/>
            <person name="Shibata M."/>
            <person name="Shimokawa T."/>
            <person name="Song J."/>
            <person name="Takazaki Y."/>
            <person name="Terasawa K."/>
            <person name="Tsugane M."/>
            <person name="Tsuji K."/>
            <person name="Ueda S."/>
            <person name="Waki K."/>
            <person name="Yamagata H."/>
            <person name="Yamamoto M."/>
            <person name="Yamamoto S."/>
            <person name="Yamane H."/>
            <person name="Yoshiki S."/>
            <person name="Yoshihara R."/>
            <person name="Yukawa K."/>
            <person name="Zhong H."/>
            <person name="Yano M."/>
            <person name="Yuan Q."/>
            <person name="Ouyang S."/>
            <person name="Liu J."/>
            <person name="Jones K.M."/>
            <person name="Gansberger K."/>
            <person name="Moffat K."/>
            <person name="Hill J."/>
            <person name="Bera J."/>
            <person name="Fadrosh D."/>
            <person name="Jin S."/>
            <person name="Johri S."/>
            <person name="Kim M."/>
            <person name="Overton L."/>
            <person name="Reardon M."/>
            <person name="Tsitrin T."/>
            <person name="Vuong H."/>
            <person name="Weaver B."/>
            <person name="Ciecko A."/>
            <person name="Tallon L."/>
            <person name="Jackson J."/>
            <person name="Pai G."/>
            <person name="Aken S.V."/>
            <person name="Utterback T."/>
            <person name="Reidmuller S."/>
            <person name="Feldblyum T."/>
            <person name="Hsiao J."/>
            <person name="Zismann V."/>
            <person name="Iobst S."/>
            <person name="de Vazeille A.R."/>
            <person name="Buell C.R."/>
            <person name="Ying K."/>
            <person name="Li Y."/>
            <person name="Lu T."/>
            <person name="Huang Y."/>
            <person name="Zhao Q."/>
            <person name="Feng Q."/>
            <person name="Zhang L."/>
            <person name="Zhu J."/>
            <person name="Weng Q."/>
            <person name="Mu J."/>
            <person name="Lu Y."/>
            <person name="Fan D."/>
            <person name="Liu Y."/>
            <person name="Guan J."/>
            <person name="Zhang Y."/>
            <person name="Yu S."/>
            <person name="Liu X."/>
            <person name="Zhang Y."/>
            <person name="Hong G."/>
            <person name="Han B."/>
            <person name="Choisne N."/>
            <person name="Demange N."/>
            <person name="Orjeda G."/>
            <person name="Samain S."/>
            <person name="Cattolico L."/>
            <person name="Pelletier E."/>
            <person name="Couloux A."/>
            <person name="Segurens B."/>
            <person name="Wincker P."/>
            <person name="D'Hont A."/>
            <person name="Scarpelli C."/>
            <person name="Weissenbach J."/>
            <person name="Salanoubat M."/>
            <person name="Quetier F."/>
            <person name="Yu Y."/>
            <person name="Kim H.R."/>
            <person name="Rambo T."/>
            <person name="Currie J."/>
            <person name="Collura K."/>
            <person name="Luo M."/>
            <person name="Yang T."/>
            <person name="Ammiraju J.S.S."/>
            <person name="Engler F."/>
            <person name="Soderlund C."/>
            <person name="Wing R.A."/>
            <person name="Palmer L.E."/>
            <person name="de la Bastide M."/>
            <person name="Spiegel L."/>
            <person name="Nascimento L."/>
            <person name="Zutavern T."/>
            <person name="O'Shaughnessy A."/>
            <person name="Dike S."/>
            <person name="Dedhia N."/>
            <person name="Preston R."/>
            <person name="Balija V."/>
            <person name="McCombie W.R."/>
            <person name="Chow T."/>
            <person name="Chen H."/>
            <person name="Chung M."/>
            <person name="Chen C."/>
            <person name="Shaw J."/>
            <person name="Wu H."/>
            <person name="Hsiao K."/>
            <person name="Chao Y."/>
            <person name="Chu M."/>
            <person name="Cheng C."/>
            <person name="Hour A."/>
            <person name="Lee P."/>
            <person name="Lin S."/>
            <person name="Lin Y."/>
            <person name="Liou J."/>
            <person name="Liu S."/>
            <person name="Hsing Y."/>
            <person name="Raghuvanshi S."/>
            <person name="Mohanty A."/>
            <person name="Bharti A.K."/>
            <person name="Gaur A."/>
            <person name="Gupta V."/>
            <person name="Kumar D."/>
            <person name="Ravi V."/>
            <person name="Vij S."/>
            <person name="Kapur A."/>
            <person name="Khurana P."/>
            <person name="Khurana P."/>
            <person name="Khurana J.P."/>
            <person name="Tyagi A.K."/>
            <person name="Gaikwad K."/>
            <person name="Singh A."/>
            <person name="Dalal V."/>
            <person name="Srivastava S."/>
            <person name="Dixit A."/>
            <person name="Pal A.K."/>
            <person name="Ghazi I.A."/>
            <person name="Yadav M."/>
            <person name="Pandit A."/>
            <person name="Bhargava A."/>
            <person name="Sureshbabu K."/>
            <person name="Batra K."/>
            <person name="Sharma T.R."/>
            <person name="Mohapatra T."/>
            <person name="Singh N.K."/>
            <person name="Messing J."/>
            <person name="Nelson A.B."/>
            <person name="Fuks G."/>
            <person name="Kavchok S."/>
            <person name="Keizer G."/>
            <person name="Linton E."/>
            <person name="Llaca V."/>
            <person name="Song R."/>
            <person name="Tanyolac B."/>
            <person name="Young S."/>
            <person name="Ho-Il K."/>
            <person name="Hahn J.H."/>
            <person name="Sangsakoo G."/>
            <person name="Vanavichit A."/>
            <person name="de Mattos Luiz.A.T."/>
            <person name="Zimmer P.D."/>
            <person name="Malone G."/>
            <person name="Dellagostin O."/>
            <person name="de Oliveira A.C."/>
            <person name="Bevan M."/>
            <person name="Bancroft I."/>
            <person name="Minx P."/>
            <person name="Cordum H."/>
            <person name="Wilson R."/>
            <person name="Cheng Z."/>
            <person name="Jin W."/>
            <person name="Jiang J."/>
            <person name="Leong S.A."/>
            <person name="Iwama H."/>
            <person name="Gojobori T."/>
            <person name="Itoh T."/>
            <person name="Niimura Y."/>
            <person name="Fujii Y."/>
            <person name="Habara T."/>
            <person name="Sakai H."/>
            <person name="Sato Y."/>
            <person name="Wilson G."/>
            <person name="Kumar K."/>
            <person name="McCouch S."/>
            <person name="Juretic N."/>
            <person name="Hoen D."/>
            <person name="Wright S."/>
            <person name="Bruskiewich R."/>
            <person name="Bureau T."/>
            <person name="Miyao A."/>
            <person name="Hirochika H."/>
            <person name="Nishikawa T."/>
            <person name="Kadowaki K."/>
            <person name="Sugiura M."/>
            <person name="Burr B."/>
            <person name="Sasaki T."/>
        </authorList>
    </citation>
    <scope>NUCLEOTIDE SEQUENCE [LARGE SCALE GENOMIC DNA]</scope>
    <source>
        <strain evidence="2">cv. Nipponbare</strain>
    </source>
</reference>
<reference evidence="1 2" key="3">
    <citation type="journal article" date="2013" name="Rice">
        <title>Improvement of the Oryza sativa Nipponbare reference genome using next generation sequence and optical map data.</title>
        <authorList>
            <person name="Kawahara Y."/>
            <person name="de la Bastide M."/>
            <person name="Hamilton J.P."/>
            <person name="Kanamori H."/>
            <person name="McCombie W.R."/>
            <person name="Ouyang S."/>
            <person name="Schwartz D.C."/>
            <person name="Tanaka T."/>
            <person name="Wu J."/>
            <person name="Zhou S."/>
            <person name="Childs K.L."/>
            <person name="Davidson R.M."/>
            <person name="Lin H."/>
            <person name="Quesada-Ocampo L."/>
            <person name="Vaillancourt B."/>
            <person name="Sakai H."/>
            <person name="Lee S.S."/>
            <person name="Kim J."/>
            <person name="Numa H."/>
            <person name="Itoh T."/>
            <person name="Buell C.R."/>
            <person name="Matsumoto T."/>
        </authorList>
    </citation>
    <scope>NUCLEOTIDE SEQUENCE [LARGE SCALE GENOMIC DNA]</scope>
    <source>
        <strain evidence="2">cv. Nipponbare</strain>
    </source>
</reference>
<dbReference type="AlphaFoldDB" id="A0A0P0VBJ6"/>
<dbReference type="EMBL" id="AP014957">
    <property type="protein sequence ID" value="BAS75652.1"/>
    <property type="molecule type" value="Genomic_DNA"/>
</dbReference>
<dbReference type="PaxDb" id="39947-A0A0P0VBJ6"/>
<accession>A0A0P0VBJ6</accession>
<organism evidence="1 2">
    <name type="scientific">Oryza sativa subsp. japonica</name>
    <name type="common">Rice</name>
    <dbReference type="NCBI Taxonomy" id="39947"/>
    <lineage>
        <taxon>Eukaryota</taxon>
        <taxon>Viridiplantae</taxon>
        <taxon>Streptophyta</taxon>
        <taxon>Embryophyta</taxon>
        <taxon>Tracheophyta</taxon>
        <taxon>Spermatophyta</taxon>
        <taxon>Magnoliopsida</taxon>
        <taxon>Liliopsida</taxon>
        <taxon>Poales</taxon>
        <taxon>Poaceae</taxon>
        <taxon>BOP clade</taxon>
        <taxon>Oryzoideae</taxon>
        <taxon>Oryzeae</taxon>
        <taxon>Oryzinae</taxon>
        <taxon>Oryza</taxon>
        <taxon>Oryza sativa</taxon>
    </lineage>
</organism>
<dbReference type="Gramene" id="Os01t0890250-00">
    <property type="protein sequence ID" value="Os01t0890250-00"/>
    <property type="gene ID" value="Os01g0890250"/>
</dbReference>